<dbReference type="Gene3D" id="3.40.430.10">
    <property type="entry name" value="Dihydrofolate Reductase, subunit A"/>
    <property type="match status" value="1"/>
</dbReference>
<gene>
    <name evidence="1" type="ORF">Atai01_81530</name>
</gene>
<dbReference type="Proteomes" id="UP001165136">
    <property type="component" value="Unassembled WGS sequence"/>
</dbReference>
<accession>A0A9W6R9J4</accession>
<reference evidence="1" key="1">
    <citation type="submission" date="2023-03" db="EMBL/GenBank/DDBJ databases">
        <title>Amycolatopsis taiwanensis NBRC 103393.</title>
        <authorList>
            <person name="Ichikawa N."/>
            <person name="Sato H."/>
            <person name="Tonouchi N."/>
        </authorList>
    </citation>
    <scope>NUCLEOTIDE SEQUENCE</scope>
    <source>
        <strain evidence="1">NBRC 103393</strain>
    </source>
</reference>
<evidence type="ECO:0000313" key="1">
    <source>
        <dbReference type="EMBL" id="GLY71534.1"/>
    </source>
</evidence>
<dbReference type="RefSeq" id="WP_285491373.1">
    <property type="nucleotide sequence ID" value="NZ_BSTI01000039.1"/>
</dbReference>
<evidence type="ECO:0000313" key="2">
    <source>
        <dbReference type="Proteomes" id="UP001165136"/>
    </source>
</evidence>
<dbReference type="AlphaFoldDB" id="A0A9W6R9J4"/>
<sequence>MTRIIADISVSLDGFVTGPDPGPDNGLGTGGEALHTWAFSEDPDDGRFLREGTARSGAVVLGRRLFDVVDGPKGWNDDVGYGAGEVGKPAFVVVTSSPPKSVRLTDLDWTFVTTGLPDGITAARERAEAASAPAGTPCSAADAGHFRVDQWFGGDGGAHLPVEVLDLHRGAGRKRRG</sequence>
<dbReference type="InterPro" id="IPR024072">
    <property type="entry name" value="DHFR-like_dom_sf"/>
</dbReference>
<keyword evidence="2" id="KW-1185">Reference proteome</keyword>
<name>A0A9W6R9J4_9PSEU</name>
<proteinExistence type="predicted"/>
<dbReference type="GO" id="GO:0003677">
    <property type="term" value="F:DNA binding"/>
    <property type="evidence" value="ECO:0007669"/>
    <property type="project" value="UniProtKB-KW"/>
</dbReference>
<dbReference type="EMBL" id="BSTI01000039">
    <property type="protein sequence ID" value="GLY71534.1"/>
    <property type="molecule type" value="Genomic_DNA"/>
</dbReference>
<organism evidence="1 2">
    <name type="scientific">Amycolatopsis taiwanensis</name>
    <dbReference type="NCBI Taxonomy" id="342230"/>
    <lineage>
        <taxon>Bacteria</taxon>
        <taxon>Bacillati</taxon>
        <taxon>Actinomycetota</taxon>
        <taxon>Actinomycetes</taxon>
        <taxon>Pseudonocardiales</taxon>
        <taxon>Pseudonocardiaceae</taxon>
        <taxon>Amycolatopsis</taxon>
    </lineage>
</organism>
<protein>
    <submittedName>
        <fullName evidence="1">DNA-binding protein</fullName>
    </submittedName>
</protein>
<dbReference type="SUPFAM" id="SSF53597">
    <property type="entry name" value="Dihydrofolate reductase-like"/>
    <property type="match status" value="1"/>
</dbReference>
<comment type="caution">
    <text evidence="1">The sequence shown here is derived from an EMBL/GenBank/DDBJ whole genome shotgun (WGS) entry which is preliminary data.</text>
</comment>
<keyword evidence="1" id="KW-0238">DNA-binding</keyword>